<evidence type="ECO:0000256" key="6">
    <source>
        <dbReference type="ARBA" id="ARBA00023136"/>
    </source>
</evidence>
<dbReference type="InterPro" id="IPR001173">
    <property type="entry name" value="Glyco_trans_2-like"/>
</dbReference>
<feature type="transmembrane region" description="Helical" evidence="8">
    <location>
        <begin position="677"/>
        <end position="702"/>
    </location>
</feature>
<evidence type="ECO:0000256" key="5">
    <source>
        <dbReference type="ARBA" id="ARBA00022989"/>
    </source>
</evidence>
<keyword evidence="5 8" id="KW-1133">Transmembrane helix</keyword>
<evidence type="ECO:0000256" key="4">
    <source>
        <dbReference type="ARBA" id="ARBA00022692"/>
    </source>
</evidence>
<proteinExistence type="predicted"/>
<organism evidence="10 11">
    <name type="scientific">Metarhizium anisopliae (strain ARSEF 549)</name>
    <dbReference type="NCBI Taxonomy" id="3151832"/>
    <lineage>
        <taxon>Eukaryota</taxon>
        <taxon>Fungi</taxon>
        <taxon>Dikarya</taxon>
        <taxon>Ascomycota</taxon>
        <taxon>Pezizomycotina</taxon>
        <taxon>Sordariomycetes</taxon>
        <taxon>Hypocreomycetidae</taxon>
        <taxon>Hypocreales</taxon>
        <taxon>Clavicipitaceae</taxon>
        <taxon>Metarhizium</taxon>
    </lineage>
</organism>
<gene>
    <name evidence="10" type="ORF">MAN_05724</name>
</gene>
<evidence type="ECO:0000256" key="2">
    <source>
        <dbReference type="ARBA" id="ARBA00022676"/>
    </source>
</evidence>
<name>A0A0B4EVY5_METAF</name>
<dbReference type="GO" id="GO:0016757">
    <property type="term" value="F:glycosyltransferase activity"/>
    <property type="evidence" value="ECO:0007669"/>
    <property type="project" value="UniProtKB-KW"/>
</dbReference>
<evidence type="ECO:0000313" key="10">
    <source>
        <dbReference type="EMBL" id="KID66065.1"/>
    </source>
</evidence>
<dbReference type="SUPFAM" id="SSF53448">
    <property type="entry name" value="Nucleotide-diphospho-sugar transferases"/>
    <property type="match status" value="1"/>
</dbReference>
<keyword evidence="4 8" id="KW-0812">Transmembrane</keyword>
<feature type="transmembrane region" description="Helical" evidence="8">
    <location>
        <begin position="722"/>
        <end position="744"/>
    </location>
</feature>
<feature type="transmembrane region" description="Helical" evidence="8">
    <location>
        <begin position="242"/>
        <end position="261"/>
    </location>
</feature>
<protein>
    <submittedName>
        <fullName evidence="10">Glycosyl transferase, family 2</fullName>
    </submittedName>
</protein>
<dbReference type="InterPro" id="IPR050321">
    <property type="entry name" value="Glycosyltr_2/OpgH_subfam"/>
</dbReference>
<dbReference type="EMBL" id="AZNF01000006">
    <property type="protein sequence ID" value="KID66065.1"/>
    <property type="molecule type" value="Genomic_DNA"/>
</dbReference>
<keyword evidence="3 10" id="KW-0808">Transferase</keyword>
<feature type="domain" description="Glycosyltransferase 2-like" evidence="9">
    <location>
        <begin position="382"/>
        <end position="571"/>
    </location>
</feature>
<comment type="subcellular location">
    <subcellularLocation>
        <location evidence="1">Membrane</location>
        <topology evidence="1">Multi-pass membrane protein</topology>
    </subcellularLocation>
</comment>
<keyword evidence="2" id="KW-0328">Glycosyltransferase</keyword>
<evidence type="ECO:0000256" key="3">
    <source>
        <dbReference type="ARBA" id="ARBA00022679"/>
    </source>
</evidence>
<feature type="compositionally biased region" description="Polar residues" evidence="7">
    <location>
        <begin position="78"/>
        <end position="105"/>
    </location>
</feature>
<reference evidence="10 11" key="1">
    <citation type="journal article" date="2014" name="Proc. Natl. Acad. Sci. U.S.A.">
        <title>Trajectory and genomic determinants of fungal-pathogen speciation and host adaptation.</title>
        <authorList>
            <person name="Hu X."/>
            <person name="Xiao G."/>
            <person name="Zheng P."/>
            <person name="Shang Y."/>
            <person name="Su Y."/>
            <person name="Zhang X."/>
            <person name="Liu X."/>
            <person name="Zhan S."/>
            <person name="St Leger R.J."/>
            <person name="Wang C."/>
        </authorList>
    </citation>
    <scope>NUCLEOTIDE SEQUENCE [LARGE SCALE GENOMIC DNA]</scope>
    <source>
        <strain evidence="10 11">ARSEF 549</strain>
    </source>
</reference>
<dbReference type="OrthoDB" id="72851at2759"/>
<dbReference type="AlphaFoldDB" id="A0A0B4EVY5"/>
<evidence type="ECO:0000313" key="11">
    <source>
        <dbReference type="Proteomes" id="UP000031186"/>
    </source>
</evidence>
<evidence type="ECO:0000256" key="7">
    <source>
        <dbReference type="SAM" id="MobiDB-lite"/>
    </source>
</evidence>
<dbReference type="PANTHER" id="PTHR43867:SF2">
    <property type="entry name" value="CELLULOSE SYNTHASE CATALYTIC SUBUNIT A [UDP-FORMING]"/>
    <property type="match status" value="1"/>
</dbReference>
<feature type="region of interest" description="Disordered" evidence="7">
    <location>
        <begin position="1"/>
        <end position="120"/>
    </location>
</feature>
<keyword evidence="6 8" id="KW-0472">Membrane</keyword>
<feature type="transmembrane region" description="Helical" evidence="8">
    <location>
        <begin position="545"/>
        <end position="569"/>
    </location>
</feature>
<dbReference type="Gene3D" id="3.90.550.10">
    <property type="entry name" value="Spore Coat Polysaccharide Biosynthesis Protein SpsA, Chain A"/>
    <property type="match status" value="1"/>
</dbReference>
<dbReference type="Proteomes" id="UP000031186">
    <property type="component" value="Unassembled WGS sequence"/>
</dbReference>
<feature type="compositionally biased region" description="Acidic residues" evidence="7">
    <location>
        <begin position="1"/>
        <end position="11"/>
    </location>
</feature>
<accession>A0A0B4EVY5</accession>
<dbReference type="CDD" id="cd06421">
    <property type="entry name" value="CESA_CelA_like"/>
    <property type="match status" value="1"/>
</dbReference>
<evidence type="ECO:0000256" key="8">
    <source>
        <dbReference type="SAM" id="Phobius"/>
    </source>
</evidence>
<feature type="non-terminal residue" evidence="10">
    <location>
        <position position="1"/>
    </location>
</feature>
<evidence type="ECO:0000256" key="1">
    <source>
        <dbReference type="ARBA" id="ARBA00004141"/>
    </source>
</evidence>
<sequence>MKGYAEEEEMLEIGTFQRRDQYHPYEQQEPSIEEFPPRPARGTPRGPASNAYSQPNSYYPDEFASPSPGWPPSIAGRSESQTLVDSAESRSSVRSWRTGQQTPVDSTGAPRYSVPFHNDSGPSTPMVRKHISAFGFFPPALFFLLCTNEMGKQNQSHISLTGLLKQAQPPAGGKDWVDRESIDIVHKRDDSDIWKGWRRHLFRLVPLLTFANTGFYIAYLALRIACVVWAQNAFETTYSAAWIFIAVEIAVAIPSLMHNSWTMMSMKKRYRPKLRLRGYDVPTVDVFVTCCGEDDDLVMDTVRGACDVDYPYDKFRVIVLDDGKSETLEAAVTRLGMSYPNVYYMARVKIPGQPHHFKAGNLNYGLEQTHLLPGGAGQYMAALDADMIPERDWLRAILPHLLIDNKMALACPPQLFYNTPPSDPLSQSLDFFVHVIEPIKDALGVAWCTGSGYVVRREALDEIGNFPLGSLAEDVATSTLMLGKGWKTAFIHEPLQFGTVPEDFGSHLKQRTRWAIGTVDTAFKLKFCLWGEKIRQMTLAQRFSGFLYAVLSLYTILVSISLFAIPIILVMGKPLVAYASEEQLRWLIRACFASTISNRLCEFVLFIPAGYHTGQRGSRYQLWMSPYIALCLIRSFMLPKWLGGQVQAFKPTGSLASALNERDPALKKNMFRRVWTILINYMGMFHLVFVYFTLVGVVLTSYRCFVRTDSTRSLLMCLVTHAFWPPLTFIFICSSLWTPVAYAIDPPQMPEREQLLDRDPKTMVAHPTPKSKKIAFGGQAAWFEFELTTSTLYTTLIFVVSFIF</sequence>
<comment type="caution">
    <text evidence="10">The sequence shown here is derived from an EMBL/GenBank/DDBJ whole genome shotgun (WGS) entry which is preliminary data.</text>
</comment>
<keyword evidence="11" id="KW-1185">Reference proteome</keyword>
<dbReference type="Pfam" id="PF13632">
    <property type="entry name" value="Glyco_trans_2_3"/>
    <property type="match status" value="1"/>
</dbReference>
<evidence type="ECO:0000259" key="9">
    <source>
        <dbReference type="Pfam" id="PF13632"/>
    </source>
</evidence>
<feature type="transmembrane region" description="Helical" evidence="8">
    <location>
        <begin position="204"/>
        <end position="230"/>
    </location>
</feature>
<dbReference type="HOGENOM" id="CLU_016061_0_1_1"/>
<dbReference type="VEuPathDB" id="FungiDB:MAN_05724"/>
<dbReference type="GO" id="GO:0016020">
    <property type="term" value="C:membrane"/>
    <property type="evidence" value="ECO:0007669"/>
    <property type="project" value="UniProtKB-SubCell"/>
</dbReference>
<dbReference type="InterPro" id="IPR029044">
    <property type="entry name" value="Nucleotide-diphossugar_trans"/>
</dbReference>
<dbReference type="PANTHER" id="PTHR43867">
    <property type="entry name" value="CELLULOSE SYNTHASE CATALYTIC SUBUNIT A [UDP-FORMING]"/>
    <property type="match status" value="1"/>
</dbReference>